<name>A0A2T1HVA9_9HYPH</name>
<proteinExistence type="predicted"/>
<evidence type="ECO:0000313" key="2">
    <source>
        <dbReference type="EMBL" id="PSC05558.1"/>
    </source>
</evidence>
<dbReference type="Gene3D" id="3.40.630.30">
    <property type="match status" value="1"/>
</dbReference>
<comment type="caution">
    <text evidence="2">The sequence shown here is derived from an EMBL/GenBank/DDBJ whole genome shotgun (WGS) entry which is preliminary data.</text>
</comment>
<reference evidence="3" key="1">
    <citation type="submission" date="2018-03" db="EMBL/GenBank/DDBJ databases">
        <authorList>
            <person name="Sun L."/>
            <person name="Liu H."/>
            <person name="Chen W."/>
            <person name="Huang K."/>
            <person name="Liu W."/>
            <person name="Gao X."/>
        </authorList>
    </citation>
    <scope>NUCLEOTIDE SEQUENCE [LARGE SCALE GENOMIC DNA]</scope>
    <source>
        <strain evidence="3">SH9</strain>
    </source>
</reference>
<gene>
    <name evidence="2" type="ORF">SLNSH_08200</name>
</gene>
<dbReference type="OrthoDB" id="3034222at2"/>
<dbReference type="InterPro" id="IPR016181">
    <property type="entry name" value="Acyl_CoA_acyltransferase"/>
</dbReference>
<dbReference type="GO" id="GO:0016740">
    <property type="term" value="F:transferase activity"/>
    <property type="evidence" value="ECO:0007669"/>
    <property type="project" value="UniProtKB-KW"/>
</dbReference>
<keyword evidence="3" id="KW-1185">Reference proteome</keyword>
<dbReference type="AlphaFoldDB" id="A0A2T1HVA9"/>
<sequence>MRPPSPAVAVYRSIEAISPAAWDRCFPGDPEGWAFYRAVEDAGPPGFDWRYIALLEDGQPVAVAPVFLTRYRLDTTVQGPLKRITEAIGRALPRLMTLNLAALGSPVAEQCHLGFAPQVPDARKPTLLEQLLDAFEALAEAERCGLMAIKDASELDMPLWRQVAGRRGYQPMPGLPTGVLKIPSGGLEGYLATLSRATRKDLKRKLRARDGLRVEHRHAIDDVVAEVGALYEETVANSELQFEHLPPDYFAAVLRRLAPAASIVLYWAEDRLVAFNLMIETPTRLVDKYIGMHYPTVRRYNLYYLSWLENVAYCAERGIGTYQSGQAFYGPKVRLGCRLSPNWLMFRHRRPALNAVLRLVARVVRLDRFDPEVARQMEEHA</sequence>
<feature type="domain" description="BioF2-like acetyltransferase" evidence="1">
    <location>
        <begin position="198"/>
        <end position="325"/>
    </location>
</feature>
<keyword evidence="2" id="KW-0808">Transferase</keyword>
<accession>A0A2T1HVA9</accession>
<dbReference type="InterPro" id="IPR038740">
    <property type="entry name" value="BioF2-like_GNAT_dom"/>
</dbReference>
<dbReference type="Pfam" id="PF13480">
    <property type="entry name" value="Acetyltransf_6"/>
    <property type="match status" value="1"/>
</dbReference>
<dbReference type="Proteomes" id="UP000239772">
    <property type="component" value="Unassembled WGS sequence"/>
</dbReference>
<evidence type="ECO:0000313" key="3">
    <source>
        <dbReference type="Proteomes" id="UP000239772"/>
    </source>
</evidence>
<dbReference type="SUPFAM" id="SSF55729">
    <property type="entry name" value="Acyl-CoA N-acyltransferases (Nat)"/>
    <property type="match status" value="1"/>
</dbReference>
<evidence type="ECO:0000259" key="1">
    <source>
        <dbReference type="Pfam" id="PF13480"/>
    </source>
</evidence>
<dbReference type="EMBL" id="PVZS01000007">
    <property type="protein sequence ID" value="PSC05558.1"/>
    <property type="molecule type" value="Genomic_DNA"/>
</dbReference>
<organism evidence="2 3">
    <name type="scientific">Alsobacter soli</name>
    <dbReference type="NCBI Taxonomy" id="2109933"/>
    <lineage>
        <taxon>Bacteria</taxon>
        <taxon>Pseudomonadati</taxon>
        <taxon>Pseudomonadota</taxon>
        <taxon>Alphaproteobacteria</taxon>
        <taxon>Hyphomicrobiales</taxon>
        <taxon>Alsobacteraceae</taxon>
        <taxon>Alsobacter</taxon>
    </lineage>
</organism>
<protein>
    <submittedName>
        <fullName evidence="2">GNAT family N-acetyltransferase</fullName>
    </submittedName>
</protein>
<dbReference type="RefSeq" id="WP_106336194.1">
    <property type="nucleotide sequence ID" value="NZ_PVZS01000007.1"/>
</dbReference>